<dbReference type="AlphaFoldDB" id="X1D352"/>
<protein>
    <recommendedName>
        <fullName evidence="4">Polysaccharide biosynthesis protein C-terminal domain-containing protein</fullName>
    </recommendedName>
</protein>
<evidence type="ECO:0000313" key="3">
    <source>
        <dbReference type="EMBL" id="GAG99522.1"/>
    </source>
</evidence>
<gene>
    <name evidence="3" type="ORF">S01H4_43512</name>
</gene>
<name>X1D352_9ZZZZ</name>
<sequence>QFTTLLSFAVLPVVVALVSQQLALLIDRPKFIFIFGLGTVILIVFFSYMLGMGHLGSPKMGLKGLGLAIPIAASFECLCWILLISFHPQFRNFPFRKKLLSIKSSEIADILRIGLPLGIKQIIAINGVIWAFTLILGKIGTIDLAVFQVLLALFTIFAAIPNGVSRVVAIKVGKQLGALRLAVARQYSNASFLIACAVTVLIGLLMLFAPHQLIGLLLTPINHEEQQVFQMAVTLLRFSGVAILATALMIIGYSVLAGFKDTLFTLIAEVGCFWGISLPRANSGL</sequence>
<keyword evidence="2" id="KW-0472">Membrane</keyword>
<evidence type="ECO:0000256" key="2">
    <source>
        <dbReference type="SAM" id="Phobius"/>
    </source>
</evidence>
<keyword evidence="2" id="KW-0812">Transmembrane</keyword>
<keyword evidence="1" id="KW-0813">Transport</keyword>
<dbReference type="Pfam" id="PF01554">
    <property type="entry name" value="MatE"/>
    <property type="match status" value="1"/>
</dbReference>
<accession>X1D352</accession>
<feature type="transmembrane region" description="Helical" evidence="2">
    <location>
        <begin position="107"/>
        <end position="132"/>
    </location>
</feature>
<feature type="transmembrane region" description="Helical" evidence="2">
    <location>
        <begin position="6"/>
        <end position="25"/>
    </location>
</feature>
<feature type="transmembrane region" description="Helical" evidence="2">
    <location>
        <begin position="65"/>
        <end position="86"/>
    </location>
</feature>
<dbReference type="PANTHER" id="PTHR43298:SF2">
    <property type="entry name" value="FMN_FAD EXPORTER YEEO-RELATED"/>
    <property type="match status" value="1"/>
</dbReference>
<keyword evidence="2" id="KW-1133">Transmembrane helix</keyword>
<comment type="caution">
    <text evidence="3">The sequence shown here is derived from an EMBL/GenBank/DDBJ whole genome shotgun (WGS) entry which is preliminary data.</text>
</comment>
<dbReference type="GO" id="GO:0005886">
    <property type="term" value="C:plasma membrane"/>
    <property type="evidence" value="ECO:0007669"/>
    <property type="project" value="TreeGrafter"/>
</dbReference>
<feature type="non-terminal residue" evidence="3">
    <location>
        <position position="285"/>
    </location>
</feature>
<proteinExistence type="predicted"/>
<dbReference type="PANTHER" id="PTHR43298">
    <property type="entry name" value="MULTIDRUG RESISTANCE PROTEIN NORM-RELATED"/>
    <property type="match status" value="1"/>
</dbReference>
<feature type="transmembrane region" description="Helical" evidence="2">
    <location>
        <begin position="229"/>
        <end position="256"/>
    </location>
</feature>
<dbReference type="InterPro" id="IPR050222">
    <property type="entry name" value="MATE_MdtK"/>
</dbReference>
<feature type="non-terminal residue" evidence="3">
    <location>
        <position position="1"/>
    </location>
</feature>
<dbReference type="EMBL" id="BART01024014">
    <property type="protein sequence ID" value="GAG99522.1"/>
    <property type="molecule type" value="Genomic_DNA"/>
</dbReference>
<feature type="transmembrane region" description="Helical" evidence="2">
    <location>
        <begin position="190"/>
        <end position="209"/>
    </location>
</feature>
<feature type="transmembrane region" description="Helical" evidence="2">
    <location>
        <begin position="32"/>
        <end position="53"/>
    </location>
</feature>
<dbReference type="GO" id="GO:0015297">
    <property type="term" value="F:antiporter activity"/>
    <property type="evidence" value="ECO:0007669"/>
    <property type="project" value="InterPro"/>
</dbReference>
<dbReference type="GO" id="GO:0042910">
    <property type="term" value="F:xenobiotic transmembrane transporter activity"/>
    <property type="evidence" value="ECO:0007669"/>
    <property type="project" value="InterPro"/>
</dbReference>
<dbReference type="InterPro" id="IPR002528">
    <property type="entry name" value="MATE_fam"/>
</dbReference>
<organism evidence="3">
    <name type="scientific">marine sediment metagenome</name>
    <dbReference type="NCBI Taxonomy" id="412755"/>
    <lineage>
        <taxon>unclassified sequences</taxon>
        <taxon>metagenomes</taxon>
        <taxon>ecological metagenomes</taxon>
    </lineage>
</organism>
<feature type="transmembrane region" description="Helical" evidence="2">
    <location>
        <begin position="144"/>
        <end position="169"/>
    </location>
</feature>
<evidence type="ECO:0000256" key="1">
    <source>
        <dbReference type="ARBA" id="ARBA00022448"/>
    </source>
</evidence>
<reference evidence="3" key="1">
    <citation type="journal article" date="2014" name="Front. Microbiol.">
        <title>High frequency of phylogenetically diverse reductive dehalogenase-homologous genes in deep subseafloor sedimentary metagenomes.</title>
        <authorList>
            <person name="Kawai M."/>
            <person name="Futagami T."/>
            <person name="Toyoda A."/>
            <person name="Takaki Y."/>
            <person name="Nishi S."/>
            <person name="Hori S."/>
            <person name="Arai W."/>
            <person name="Tsubouchi T."/>
            <person name="Morono Y."/>
            <person name="Uchiyama I."/>
            <person name="Ito T."/>
            <person name="Fujiyama A."/>
            <person name="Inagaki F."/>
            <person name="Takami H."/>
        </authorList>
    </citation>
    <scope>NUCLEOTIDE SEQUENCE</scope>
    <source>
        <strain evidence="3">Expedition CK06-06</strain>
    </source>
</reference>
<evidence type="ECO:0008006" key="4">
    <source>
        <dbReference type="Google" id="ProtNLM"/>
    </source>
</evidence>